<dbReference type="Gene3D" id="1.10.10.10">
    <property type="entry name" value="Winged helix-like DNA-binding domain superfamily/Winged helix DNA-binding domain"/>
    <property type="match status" value="1"/>
</dbReference>
<dbReference type="PANTHER" id="PTHR35807">
    <property type="entry name" value="TRANSCRIPTIONAL REGULATOR REDD-RELATED"/>
    <property type="match status" value="1"/>
</dbReference>
<keyword evidence="5" id="KW-0597">Phosphoprotein</keyword>
<name>A0A0N0C3J3_9BACL</name>
<dbReference type="InterPro" id="IPR016032">
    <property type="entry name" value="Sig_transdc_resp-reg_C-effctor"/>
</dbReference>
<keyword evidence="1" id="KW-0902">Two-component regulatory system</keyword>
<dbReference type="GO" id="GO:0000160">
    <property type="term" value="P:phosphorelay signal transduction system"/>
    <property type="evidence" value="ECO:0007669"/>
    <property type="project" value="UniProtKB-KW"/>
</dbReference>
<dbReference type="InterPro" id="IPR011006">
    <property type="entry name" value="CheY-like_superfamily"/>
</dbReference>
<dbReference type="InterPro" id="IPR036388">
    <property type="entry name" value="WH-like_DNA-bd_sf"/>
</dbReference>
<protein>
    <recommendedName>
        <fullName evidence="6">Response regulatory domain-containing protein</fullName>
    </recommendedName>
</protein>
<comment type="caution">
    <text evidence="7">The sequence shown here is derived from an EMBL/GenBank/DDBJ whole genome shotgun (WGS) entry which is preliminary data.</text>
</comment>
<keyword evidence="3" id="KW-0238">DNA-binding</keyword>
<evidence type="ECO:0000313" key="8">
    <source>
        <dbReference type="Proteomes" id="UP000037688"/>
    </source>
</evidence>
<dbReference type="GO" id="GO:0006355">
    <property type="term" value="P:regulation of DNA-templated transcription"/>
    <property type="evidence" value="ECO:0007669"/>
    <property type="project" value="InterPro"/>
</dbReference>
<gene>
    <name evidence="7" type="ORF">AMS66_20780</name>
</gene>
<dbReference type="EMBL" id="LITU01000070">
    <property type="protein sequence ID" value="KOY14421.1"/>
    <property type="molecule type" value="Genomic_DNA"/>
</dbReference>
<dbReference type="Pfam" id="PF00072">
    <property type="entry name" value="Response_reg"/>
    <property type="match status" value="1"/>
</dbReference>
<proteinExistence type="predicted"/>
<organism evidence="7 8">
    <name type="scientific">Paenibacillus xylanivorans</name>
    <dbReference type="NCBI Taxonomy" id="1705561"/>
    <lineage>
        <taxon>Bacteria</taxon>
        <taxon>Bacillati</taxon>
        <taxon>Bacillota</taxon>
        <taxon>Bacilli</taxon>
        <taxon>Bacillales</taxon>
        <taxon>Paenibacillaceae</taxon>
        <taxon>Paenibacillus</taxon>
    </lineage>
</organism>
<evidence type="ECO:0000256" key="5">
    <source>
        <dbReference type="PROSITE-ProRule" id="PRU00169"/>
    </source>
</evidence>
<dbReference type="Gene3D" id="3.40.50.2300">
    <property type="match status" value="1"/>
</dbReference>
<dbReference type="AlphaFoldDB" id="A0A0N0C3J3"/>
<feature type="modified residue" description="4-aspartylphosphate" evidence="5">
    <location>
        <position position="53"/>
    </location>
</feature>
<keyword evidence="4" id="KW-0804">Transcription</keyword>
<dbReference type="PROSITE" id="PS50110">
    <property type="entry name" value="RESPONSE_REGULATORY"/>
    <property type="match status" value="1"/>
</dbReference>
<reference evidence="7 8" key="1">
    <citation type="submission" date="2015-08" db="EMBL/GenBank/DDBJ databases">
        <title>Draft genome sequence of cellulolytic and xylanolytic Paenibacillus sp. A59, isolated from a decaying forest soil from Patagonia, Argentina.</title>
        <authorList>
            <person name="Ghio S."/>
            <person name="Caceres A.M."/>
            <person name="Talia P."/>
            <person name="Grasso D."/>
            <person name="Campos E."/>
        </authorList>
    </citation>
    <scope>NUCLEOTIDE SEQUENCE [LARGE SCALE GENOMIC DNA]</scope>
    <source>
        <strain evidence="7 8">A59</strain>
    </source>
</reference>
<evidence type="ECO:0000256" key="2">
    <source>
        <dbReference type="ARBA" id="ARBA00023015"/>
    </source>
</evidence>
<dbReference type="OrthoDB" id="3190595at2"/>
<evidence type="ECO:0000256" key="3">
    <source>
        <dbReference type="ARBA" id="ARBA00023125"/>
    </source>
</evidence>
<dbReference type="Pfam" id="PF03704">
    <property type="entry name" value="BTAD"/>
    <property type="match status" value="1"/>
</dbReference>
<dbReference type="SMART" id="SM01043">
    <property type="entry name" value="BTAD"/>
    <property type="match status" value="1"/>
</dbReference>
<dbReference type="RefSeq" id="WP_053782604.1">
    <property type="nucleotide sequence ID" value="NZ_LITU01000070.1"/>
</dbReference>
<dbReference type="GO" id="GO:0003677">
    <property type="term" value="F:DNA binding"/>
    <property type="evidence" value="ECO:0007669"/>
    <property type="project" value="UniProtKB-KW"/>
</dbReference>
<feature type="domain" description="Response regulatory" evidence="6">
    <location>
        <begin position="2"/>
        <end position="116"/>
    </location>
</feature>
<dbReference type="PATRIC" id="fig|1705561.3.peg.4332"/>
<dbReference type="InterPro" id="IPR051677">
    <property type="entry name" value="AfsR-DnrI-RedD_regulator"/>
</dbReference>
<dbReference type="InterPro" id="IPR001789">
    <property type="entry name" value="Sig_transdc_resp-reg_receiver"/>
</dbReference>
<keyword evidence="8" id="KW-1185">Reference proteome</keyword>
<dbReference type="PANTHER" id="PTHR35807:SF2">
    <property type="entry name" value="TRANSCRIPTIONAL ACTIVATOR DOMAIN"/>
    <property type="match status" value="1"/>
</dbReference>
<evidence type="ECO:0000313" key="7">
    <source>
        <dbReference type="EMBL" id="KOY14421.1"/>
    </source>
</evidence>
<accession>A0A0N0C3J3</accession>
<keyword evidence="2" id="KW-0805">Transcription regulation</keyword>
<sequence>MKAIVIDDEKPAQLHLERLLRLDGRITPVQCFSTARAGLDFLAKERVNVVFLDIGMPEMNGLEAAEYIQQLDSSIRIIFVTAYADHAVEAFELQALDYVLKPVSSVRLAKTIDRIAAGMISSSFQVAATAEVQESEAVGVDTHVPGLLTFKHLDIYRSLDQKAQKHKWRTAKSQELFSFLFHHRGDWVSKEILLDKLWADVSQEKGLTHLHTSVYQIRKLLKEWNMTTGKLEYNMNRYRLLSGNLVSDVEKFEQSTAYVTVTSDNVDQLRDIVTLYRGDYLEEHDYRWAQAKARDLRRKYVGLVMDIAEWDMKHGRGKEAMEQLSELQEREPYAEEICRLMMRVCASMDDQQAILRIYHSFMLTLLEELGHQPEPETSRLYEDLTAR</sequence>
<dbReference type="SUPFAM" id="SSF48452">
    <property type="entry name" value="TPR-like"/>
    <property type="match status" value="1"/>
</dbReference>
<dbReference type="InterPro" id="IPR005158">
    <property type="entry name" value="BTAD"/>
</dbReference>
<evidence type="ECO:0000256" key="1">
    <source>
        <dbReference type="ARBA" id="ARBA00023012"/>
    </source>
</evidence>
<dbReference type="Proteomes" id="UP000037688">
    <property type="component" value="Unassembled WGS sequence"/>
</dbReference>
<dbReference type="InterPro" id="IPR011990">
    <property type="entry name" value="TPR-like_helical_dom_sf"/>
</dbReference>
<dbReference type="SUPFAM" id="SSF52172">
    <property type="entry name" value="CheY-like"/>
    <property type="match status" value="1"/>
</dbReference>
<dbReference type="SMART" id="SM00448">
    <property type="entry name" value="REC"/>
    <property type="match status" value="1"/>
</dbReference>
<dbReference type="Gene3D" id="1.25.40.10">
    <property type="entry name" value="Tetratricopeptide repeat domain"/>
    <property type="match status" value="1"/>
</dbReference>
<evidence type="ECO:0000256" key="4">
    <source>
        <dbReference type="ARBA" id="ARBA00023163"/>
    </source>
</evidence>
<evidence type="ECO:0000259" key="6">
    <source>
        <dbReference type="PROSITE" id="PS50110"/>
    </source>
</evidence>
<dbReference type="SUPFAM" id="SSF46894">
    <property type="entry name" value="C-terminal effector domain of the bipartite response regulators"/>
    <property type="match status" value="1"/>
</dbReference>